<feature type="domain" description="AB hydrolase-1" evidence="1">
    <location>
        <begin position="112"/>
        <end position="174"/>
    </location>
</feature>
<protein>
    <recommendedName>
        <fullName evidence="1">AB hydrolase-1 domain-containing protein</fullName>
    </recommendedName>
</protein>
<evidence type="ECO:0000313" key="2">
    <source>
        <dbReference type="EMBL" id="KUF12213.1"/>
    </source>
</evidence>
<dbReference type="InterPro" id="IPR000073">
    <property type="entry name" value="AB_hydrolase_1"/>
</dbReference>
<evidence type="ECO:0000259" key="1">
    <source>
        <dbReference type="Pfam" id="PF00561"/>
    </source>
</evidence>
<dbReference type="Gene3D" id="3.40.50.1820">
    <property type="entry name" value="alpha/beta hydrolase"/>
    <property type="match status" value="1"/>
</dbReference>
<proteinExistence type="predicted"/>
<reference evidence="2 3" key="1">
    <citation type="submission" date="2015-12" db="EMBL/GenBank/DDBJ databases">
        <authorList>
            <person name="Shamseldin A."/>
            <person name="Moawad H."/>
            <person name="Abd El-Rahim W.M."/>
            <person name="Sadowsky M.J."/>
        </authorList>
    </citation>
    <scope>NUCLEOTIDE SEQUENCE [LARGE SCALE GENOMIC DNA]</scope>
    <source>
        <strain evidence="2 3">SJ5A-1</strain>
    </source>
</reference>
<dbReference type="SUPFAM" id="SSF53474">
    <property type="entry name" value="alpha/beta-Hydrolases"/>
    <property type="match status" value="2"/>
</dbReference>
<sequence>MPMLRITVTDQGPHLDGAAGPLHPALARALAADGGPVTIMIHGFKYLPGHSRHCPHRSLQSDAAHHADARIVSWPRHLGLRGQRGEGLGISFGWPARGSIWQAHRRAAQAGDALAGLVAQIRQLAPQRPVHVVAHSLGARVALQALRQGRPGAVDRAILMAAAEFTDTARAALTSPGGRACEVLNVTSRENDLFDFLMERLVAPPRPGDRMLGLGALRLPNLVTLQLDDAESLHRLRAAGFAVAPPMRRICHWSPYLRPGVFPLYRAVLSGALPLPRLRALLPDAPQPRWSRLVPVLARPATRAIAAE</sequence>
<name>A0A0W7WNM6_9RHOB</name>
<dbReference type="OrthoDB" id="7303283at2"/>
<dbReference type="Pfam" id="PF00561">
    <property type="entry name" value="Abhydrolase_1"/>
    <property type="match status" value="1"/>
</dbReference>
<dbReference type="Proteomes" id="UP000054396">
    <property type="component" value="Unassembled WGS sequence"/>
</dbReference>
<dbReference type="EMBL" id="LPXO01000001">
    <property type="protein sequence ID" value="KUF12213.1"/>
    <property type="molecule type" value="Genomic_DNA"/>
</dbReference>
<dbReference type="AlphaFoldDB" id="A0A0W7WNM6"/>
<dbReference type="STRING" id="1685382.AVJ23_00300"/>
<keyword evidence="3" id="KW-1185">Reference proteome</keyword>
<organism evidence="2 3">
    <name type="scientific">Pseudoponticoccus marisrubri</name>
    <dbReference type="NCBI Taxonomy" id="1685382"/>
    <lineage>
        <taxon>Bacteria</taxon>
        <taxon>Pseudomonadati</taxon>
        <taxon>Pseudomonadota</taxon>
        <taxon>Alphaproteobacteria</taxon>
        <taxon>Rhodobacterales</taxon>
        <taxon>Roseobacteraceae</taxon>
        <taxon>Pseudoponticoccus</taxon>
    </lineage>
</organism>
<accession>A0A0W7WNM6</accession>
<gene>
    <name evidence="2" type="ORF">AVJ23_00300</name>
</gene>
<dbReference type="RefSeq" id="WP_058860163.1">
    <property type="nucleotide sequence ID" value="NZ_LPXO01000001.1"/>
</dbReference>
<comment type="caution">
    <text evidence="2">The sequence shown here is derived from an EMBL/GenBank/DDBJ whole genome shotgun (WGS) entry which is preliminary data.</text>
</comment>
<dbReference type="InterPro" id="IPR029058">
    <property type="entry name" value="AB_hydrolase_fold"/>
</dbReference>
<evidence type="ECO:0000313" key="3">
    <source>
        <dbReference type="Proteomes" id="UP000054396"/>
    </source>
</evidence>